<keyword evidence="1" id="KW-0732">Signal</keyword>
<proteinExistence type="predicted"/>
<evidence type="ECO:0000313" key="3">
    <source>
        <dbReference type="Proteomes" id="UP000076661"/>
    </source>
</evidence>
<reference evidence="2 3" key="1">
    <citation type="submission" date="2013-07" db="EMBL/GenBank/DDBJ databases">
        <title>Comparative Genomic and Metabolomic Analysis of Twelve Strains of Pseudoalteromonas luteoviolacea.</title>
        <authorList>
            <person name="Vynne N.G."/>
            <person name="Mansson M."/>
            <person name="Gram L."/>
        </authorList>
    </citation>
    <scope>NUCLEOTIDE SEQUENCE [LARGE SCALE GENOMIC DNA]</scope>
    <source>
        <strain evidence="2 3">S4060-1</strain>
    </source>
</reference>
<dbReference type="RefSeq" id="WP_063372269.1">
    <property type="nucleotide sequence ID" value="NZ_AUXX01000023.1"/>
</dbReference>
<evidence type="ECO:0008006" key="4">
    <source>
        <dbReference type="Google" id="ProtNLM"/>
    </source>
</evidence>
<evidence type="ECO:0000256" key="1">
    <source>
        <dbReference type="SAM" id="SignalP"/>
    </source>
</evidence>
<organism evidence="2 3">
    <name type="scientific">Pseudoalteromonas luteoviolacea S4060-1</name>
    <dbReference type="NCBI Taxonomy" id="1365257"/>
    <lineage>
        <taxon>Bacteria</taxon>
        <taxon>Pseudomonadati</taxon>
        <taxon>Pseudomonadota</taxon>
        <taxon>Gammaproteobacteria</taxon>
        <taxon>Alteromonadales</taxon>
        <taxon>Pseudoalteromonadaceae</taxon>
        <taxon>Pseudoalteromonas</taxon>
    </lineage>
</organism>
<evidence type="ECO:0000313" key="2">
    <source>
        <dbReference type="EMBL" id="KZN65049.1"/>
    </source>
</evidence>
<feature type="chain" id="PRO_5007889998" description="Alginate export domain-containing protein" evidence="1">
    <location>
        <begin position="26"/>
        <end position="400"/>
    </location>
</feature>
<name>A0A167LR40_9GAMM</name>
<dbReference type="AlphaFoldDB" id="A0A167LR40"/>
<feature type="signal peptide" evidence="1">
    <location>
        <begin position="1"/>
        <end position="25"/>
    </location>
</feature>
<dbReference type="EMBL" id="AUXX01000023">
    <property type="protein sequence ID" value="KZN65049.1"/>
    <property type="molecule type" value="Genomic_DNA"/>
</dbReference>
<accession>A0A167LR40</accession>
<dbReference type="Proteomes" id="UP000076661">
    <property type="component" value="Unassembled WGS sequence"/>
</dbReference>
<protein>
    <recommendedName>
        <fullName evidence="4">Alginate export domain-containing protein</fullName>
    </recommendedName>
</protein>
<gene>
    <name evidence="2" type="ORF">N478_03305</name>
</gene>
<sequence>MKYSNKVVLSSAAILVGVLSSNVMAQQQVYAEKTKKSDYKIGGSSKVYGNIKVTQGYRDWCDKDSVGCKSRSYTANRNASLDIRLWKARLRDLAQANIDQTHKAVIQTDLVSGNKLFIGYKLQQSQIDANLKNHDGKVIWRNDWSYGENQKVGVNFHLSELNGMFSEMARYTSRAKQCFRDQVQASHKKAMKGEHSWFGMFKSRSTRSIKRLILDNAISGTINNCAPSLKSRIAYYQGGLSDEFAHDSIQPGLRWSKRFEKDYFEQWQHDTTVDTKWGDVTADFKLKANYGYKAALSLDALVWKQQMYANFDPYVKTWFDVNGSFGSIDLEGKADPLVEAKLDVGIGYDATEHEVWAEARLRYHTPSGKVEGCYGFLCADLWEERGSWKYKKLYETTWYW</sequence>
<dbReference type="PATRIC" id="fig|1365257.3.peg.3136"/>
<comment type="caution">
    <text evidence="2">The sequence shown here is derived from an EMBL/GenBank/DDBJ whole genome shotgun (WGS) entry which is preliminary data.</text>
</comment>